<dbReference type="OMA" id="WLYYKTR"/>
<sequence length="358" mass="42529">MHGLESKEWEDELKGFPSNEKYNNLDRALEGNERKSDCITFEDEDSNIKELCKKMARNLRELGSMPIGENRRERCYYLQHWLYYKTRKMLSLNEYSNRKDYFKNKLRQVAKNINDKELRHAPCECVFYGEFNHWKEEKHMHDYFKDYDYIQCNDADKGMCQTYLDYVTYINKLYEKYYYDEEYDCCFYLDDCKSFFNCDEKYKPEDLLTELKVKIDQLTDAKISEYQDSGHMGQDEYAHSLSRSSMMQRDDDVGSSVNTHDLLDEESTTISSSLGMTDNLLNSNNLHQLLVASSIVGTILFLYFYYRSTSQASRPHRRGIKGKKINIYHNDDIVCELPHHSVENELSDSETSQLHLPY</sequence>
<organism evidence="2 3">
    <name type="scientific">Plasmodium gonderi</name>
    <dbReference type="NCBI Taxonomy" id="77519"/>
    <lineage>
        <taxon>Eukaryota</taxon>
        <taxon>Sar</taxon>
        <taxon>Alveolata</taxon>
        <taxon>Apicomplexa</taxon>
        <taxon>Aconoidasida</taxon>
        <taxon>Haemosporida</taxon>
        <taxon>Plasmodiidae</taxon>
        <taxon>Plasmodium</taxon>
        <taxon>Plasmodium (Plasmodium)</taxon>
    </lineage>
</organism>
<evidence type="ECO:0000313" key="2">
    <source>
        <dbReference type="EMBL" id="GAW82030.1"/>
    </source>
</evidence>
<protein>
    <submittedName>
        <fullName evidence="2">Variable surface protein</fullName>
    </submittedName>
</protein>
<comment type="caution">
    <text evidence="2">The sequence shown here is derived from an EMBL/GenBank/DDBJ whole genome shotgun (WGS) entry which is preliminary data.</text>
</comment>
<keyword evidence="1" id="KW-1133">Transmembrane helix</keyword>
<gene>
    <name evidence="2" type="ORF">PGO_120220</name>
</gene>
<dbReference type="Proteomes" id="UP000195521">
    <property type="component" value="Unassembled WGS sequence"/>
</dbReference>
<dbReference type="EMBL" id="BDQF01000013">
    <property type="protein sequence ID" value="GAW82030.1"/>
    <property type="molecule type" value="Genomic_DNA"/>
</dbReference>
<proteinExistence type="predicted"/>
<keyword evidence="3" id="KW-1185">Reference proteome</keyword>
<dbReference type="InterPro" id="IPR008780">
    <property type="entry name" value="Plasmodium_Vir"/>
</dbReference>
<feature type="transmembrane region" description="Helical" evidence="1">
    <location>
        <begin position="286"/>
        <end position="306"/>
    </location>
</feature>
<reference evidence="3" key="1">
    <citation type="submission" date="2017-04" db="EMBL/GenBank/DDBJ databases">
        <title>Plasmodium gonderi genome.</title>
        <authorList>
            <person name="Arisue N."/>
            <person name="Honma H."/>
            <person name="Kawai S."/>
            <person name="Tougan T."/>
            <person name="Tanabe K."/>
            <person name="Horii T."/>
        </authorList>
    </citation>
    <scope>NUCLEOTIDE SEQUENCE [LARGE SCALE GENOMIC DNA]</scope>
    <source>
        <strain evidence="3">ATCC 30045</strain>
    </source>
</reference>
<dbReference type="GeneID" id="39748762"/>
<keyword evidence="1" id="KW-0812">Transmembrane</keyword>
<dbReference type="Pfam" id="PF05795">
    <property type="entry name" value="Plasmodium_Vir"/>
    <property type="match status" value="1"/>
</dbReference>
<evidence type="ECO:0000256" key="1">
    <source>
        <dbReference type="SAM" id="Phobius"/>
    </source>
</evidence>
<keyword evidence="1" id="KW-0472">Membrane</keyword>
<name>A0A1Y1JIH5_PLAGO</name>
<evidence type="ECO:0000313" key="3">
    <source>
        <dbReference type="Proteomes" id="UP000195521"/>
    </source>
</evidence>
<dbReference type="OrthoDB" id="379802at2759"/>
<dbReference type="RefSeq" id="XP_028544619.1">
    <property type="nucleotide sequence ID" value="XM_028688818.1"/>
</dbReference>
<accession>A0A1Y1JIH5</accession>
<dbReference type="AlphaFoldDB" id="A0A1Y1JIH5"/>